<dbReference type="InterPro" id="IPR011055">
    <property type="entry name" value="Dup_hybrid_motif"/>
</dbReference>
<dbReference type="GO" id="GO:0004222">
    <property type="term" value="F:metalloendopeptidase activity"/>
    <property type="evidence" value="ECO:0007669"/>
    <property type="project" value="TreeGrafter"/>
</dbReference>
<keyword evidence="4" id="KW-1185">Reference proteome</keyword>
<evidence type="ECO:0000313" key="4">
    <source>
        <dbReference type="Proteomes" id="UP000481583"/>
    </source>
</evidence>
<accession>A0A6G4TTI2</accession>
<feature type="region of interest" description="Disordered" evidence="1">
    <location>
        <begin position="127"/>
        <end position="191"/>
    </location>
</feature>
<dbReference type="PANTHER" id="PTHR21666">
    <property type="entry name" value="PEPTIDASE-RELATED"/>
    <property type="match status" value="1"/>
</dbReference>
<dbReference type="SUPFAM" id="SSF54106">
    <property type="entry name" value="LysM domain"/>
    <property type="match status" value="1"/>
</dbReference>
<dbReference type="RefSeq" id="WP_165229334.1">
    <property type="nucleotide sequence ID" value="NZ_JAAKZV010000001.1"/>
</dbReference>
<feature type="compositionally biased region" description="Low complexity" evidence="1">
    <location>
        <begin position="68"/>
        <end position="89"/>
    </location>
</feature>
<gene>
    <name evidence="3" type="ORF">G5C51_00035</name>
</gene>
<name>A0A6G4TTI2_9ACTN</name>
<dbReference type="Gene3D" id="3.10.350.10">
    <property type="entry name" value="LysM domain"/>
    <property type="match status" value="1"/>
</dbReference>
<evidence type="ECO:0000259" key="2">
    <source>
        <dbReference type="PROSITE" id="PS51782"/>
    </source>
</evidence>
<feature type="region of interest" description="Disordered" evidence="1">
    <location>
        <begin position="42"/>
        <end position="96"/>
    </location>
</feature>
<feature type="region of interest" description="Disordered" evidence="1">
    <location>
        <begin position="1"/>
        <end position="24"/>
    </location>
</feature>
<feature type="compositionally biased region" description="Basic and acidic residues" evidence="1">
    <location>
        <begin position="49"/>
        <end position="58"/>
    </location>
</feature>
<dbReference type="SMART" id="SM00257">
    <property type="entry name" value="LysM"/>
    <property type="match status" value="1"/>
</dbReference>
<dbReference type="Gene3D" id="2.70.70.10">
    <property type="entry name" value="Glucose Permease (Domain IIA)"/>
    <property type="match status" value="1"/>
</dbReference>
<dbReference type="PANTHER" id="PTHR21666:SF270">
    <property type="entry name" value="MUREIN HYDROLASE ACTIVATOR ENVC"/>
    <property type="match status" value="1"/>
</dbReference>
<reference evidence="3 4" key="1">
    <citation type="submission" date="2020-02" db="EMBL/GenBank/DDBJ databases">
        <title>Whole-genome analyses of novel actinobacteria.</title>
        <authorList>
            <person name="Sahin N."/>
        </authorList>
    </citation>
    <scope>NUCLEOTIDE SEQUENCE [LARGE SCALE GENOMIC DNA]</scope>
    <source>
        <strain evidence="3 4">A7024</strain>
    </source>
</reference>
<dbReference type="Pfam" id="PF01476">
    <property type="entry name" value="LysM"/>
    <property type="match status" value="1"/>
</dbReference>
<dbReference type="PROSITE" id="PS51782">
    <property type="entry name" value="LYSM"/>
    <property type="match status" value="1"/>
</dbReference>
<dbReference type="InterPro" id="IPR016047">
    <property type="entry name" value="M23ase_b-sheet_dom"/>
</dbReference>
<evidence type="ECO:0000256" key="1">
    <source>
        <dbReference type="SAM" id="MobiDB-lite"/>
    </source>
</evidence>
<dbReference type="FunFam" id="2.70.70.10:FF:000013">
    <property type="entry name" value="Peptidase family M23"/>
    <property type="match status" value="1"/>
</dbReference>
<evidence type="ECO:0000313" key="3">
    <source>
        <dbReference type="EMBL" id="NGN62301.1"/>
    </source>
</evidence>
<dbReference type="EMBL" id="JAAKZV010000001">
    <property type="protein sequence ID" value="NGN62301.1"/>
    <property type="molecule type" value="Genomic_DNA"/>
</dbReference>
<dbReference type="Pfam" id="PF01551">
    <property type="entry name" value="Peptidase_M23"/>
    <property type="match status" value="1"/>
</dbReference>
<comment type="caution">
    <text evidence="3">The sequence shown here is derived from an EMBL/GenBank/DDBJ whole genome shotgun (WGS) entry which is preliminary data.</text>
</comment>
<dbReference type="AlphaFoldDB" id="A0A6G4TTI2"/>
<dbReference type="CDD" id="cd00118">
    <property type="entry name" value="LysM"/>
    <property type="match status" value="1"/>
</dbReference>
<dbReference type="SUPFAM" id="SSF51261">
    <property type="entry name" value="Duplicated hybrid motif"/>
    <property type="match status" value="1"/>
</dbReference>
<proteinExistence type="predicted"/>
<feature type="domain" description="LysM" evidence="2">
    <location>
        <begin position="92"/>
        <end position="141"/>
    </location>
</feature>
<feature type="compositionally biased region" description="Basic and acidic residues" evidence="1">
    <location>
        <begin position="150"/>
        <end position="160"/>
    </location>
</feature>
<organism evidence="3 4">
    <name type="scientific">Streptomyces coryli</name>
    <dbReference type="NCBI Taxonomy" id="1128680"/>
    <lineage>
        <taxon>Bacteria</taxon>
        <taxon>Bacillati</taxon>
        <taxon>Actinomycetota</taxon>
        <taxon>Actinomycetes</taxon>
        <taxon>Kitasatosporales</taxon>
        <taxon>Streptomycetaceae</taxon>
        <taxon>Streptomyces</taxon>
    </lineage>
</organism>
<dbReference type="CDD" id="cd12797">
    <property type="entry name" value="M23_peptidase"/>
    <property type="match status" value="1"/>
</dbReference>
<dbReference type="InterPro" id="IPR018392">
    <property type="entry name" value="LysM"/>
</dbReference>
<dbReference type="Proteomes" id="UP000481583">
    <property type="component" value="Unassembled WGS sequence"/>
</dbReference>
<protein>
    <submittedName>
        <fullName evidence="3">Peptidoglycan DD-metalloendopeptidase family protein</fullName>
    </submittedName>
</protein>
<dbReference type="InterPro" id="IPR036779">
    <property type="entry name" value="LysM_dom_sf"/>
</dbReference>
<sequence length="320" mass="33120">MPDRKAQGRHRRPRPNTVSRASLKVTAGGAGLALPLIGGAVAHASPGQHTEESSEARTHTRGVPPLPALVARQQAPAAAETAAARTTPRSSKPYVVESGDTLTGIAAEEKVRGGWTALYERNRRTIGSDPDLILPGQKLSVRGGTSAPAKPERAAPEAKPKPKPKPPPKPKPAQDKPDSAAKPQGSGYAAPIAGARVGTGYGVRGSSWSSGYHTGADFPASIGTGVRSVSAGKVVSAGWGGSYGYQVVIRHADGKYSQYAHLSALNVRAGQQVNAGQRIARSGATGNVTGPHLHFEIRTGPGYGSDINPLAYLRSKGVRI</sequence>
<dbReference type="InterPro" id="IPR050570">
    <property type="entry name" value="Cell_wall_metabolism_enzyme"/>
</dbReference>